<reference evidence="3" key="1">
    <citation type="journal article" date="2019" name="Beilstein J. Org. Chem.">
        <title>Nanangenines: drimane sesquiterpenoids as the dominant metabolite cohort of a novel Australian fungus, Aspergillus nanangensis.</title>
        <authorList>
            <person name="Lacey H.J."/>
            <person name="Gilchrist C.L.M."/>
            <person name="Crombie A."/>
            <person name="Kalaitzis J.A."/>
            <person name="Vuong D."/>
            <person name="Rutledge P.J."/>
            <person name="Turner P."/>
            <person name="Pitt J.I."/>
            <person name="Lacey E."/>
            <person name="Chooi Y.H."/>
            <person name="Piggott A.M."/>
        </authorList>
    </citation>
    <scope>NUCLEOTIDE SEQUENCE</scope>
    <source>
        <strain evidence="3">MST-FP2251</strain>
    </source>
</reference>
<sequence>MQPGRMSSHTHVIVGGTAFQQTMGEDDARNAASTTCGVDIDKSNYWIPQLYHRMANGGFELIEMQSSSIYYFNRACNYSADATACGRNQRAMAPPRGLRMLAGDPTLRRYNPANPAQRAISHMCLQHDGNSSETKPLPQQPCKRLRSQVFMPSCWDGKNLDSPNHKSHMSYPAIGDYNKGVCPESHPVAIYSIFLEFFYHTAPYRDYKNWVYAMGDPTGYGLHGDFINGWTDQQALQNAITTCTSPRGLEHPKCSITRKQKRNLAPITNPPEIPAPGENIGQRGPLLKLPGHNPVTG</sequence>
<evidence type="ECO:0000313" key="4">
    <source>
        <dbReference type="Proteomes" id="UP001194746"/>
    </source>
</evidence>
<protein>
    <recommendedName>
        <fullName evidence="2">DUF1996 domain-containing protein</fullName>
    </recommendedName>
</protein>
<dbReference type="InterPro" id="IPR018535">
    <property type="entry name" value="DUF1996"/>
</dbReference>
<dbReference type="AlphaFoldDB" id="A0AAD4CMZ9"/>
<organism evidence="3 4">
    <name type="scientific">Aspergillus nanangensis</name>
    <dbReference type="NCBI Taxonomy" id="2582783"/>
    <lineage>
        <taxon>Eukaryota</taxon>
        <taxon>Fungi</taxon>
        <taxon>Dikarya</taxon>
        <taxon>Ascomycota</taxon>
        <taxon>Pezizomycotina</taxon>
        <taxon>Eurotiomycetes</taxon>
        <taxon>Eurotiomycetidae</taxon>
        <taxon>Eurotiales</taxon>
        <taxon>Aspergillaceae</taxon>
        <taxon>Aspergillus</taxon>
        <taxon>Aspergillus subgen. Circumdati</taxon>
    </lineage>
</organism>
<gene>
    <name evidence="3" type="ORF">FE257_007210</name>
</gene>
<dbReference type="Proteomes" id="UP001194746">
    <property type="component" value="Unassembled WGS sequence"/>
</dbReference>
<evidence type="ECO:0000313" key="3">
    <source>
        <dbReference type="EMBL" id="KAF9889500.1"/>
    </source>
</evidence>
<dbReference type="PANTHER" id="PTHR43662:SF3">
    <property type="entry name" value="DOMAIN PROTEIN, PUTATIVE (AFU_ORTHOLOGUE AFUA_6G11970)-RELATED"/>
    <property type="match status" value="1"/>
</dbReference>
<feature type="domain" description="DUF1996" evidence="2">
    <location>
        <begin position="2"/>
        <end position="230"/>
    </location>
</feature>
<evidence type="ECO:0000259" key="2">
    <source>
        <dbReference type="Pfam" id="PF09362"/>
    </source>
</evidence>
<comment type="caution">
    <text evidence="3">The sequence shown here is derived from an EMBL/GenBank/DDBJ whole genome shotgun (WGS) entry which is preliminary data.</text>
</comment>
<evidence type="ECO:0000256" key="1">
    <source>
        <dbReference type="SAM" id="MobiDB-lite"/>
    </source>
</evidence>
<reference evidence="3" key="2">
    <citation type="submission" date="2020-02" db="EMBL/GenBank/DDBJ databases">
        <authorList>
            <person name="Gilchrist C.L.M."/>
            <person name="Chooi Y.-H."/>
        </authorList>
    </citation>
    <scope>NUCLEOTIDE SEQUENCE</scope>
    <source>
        <strain evidence="3">MST-FP2251</strain>
    </source>
</reference>
<dbReference type="Pfam" id="PF09362">
    <property type="entry name" value="DUF1996"/>
    <property type="match status" value="1"/>
</dbReference>
<dbReference type="EMBL" id="VCAU01000035">
    <property type="protein sequence ID" value="KAF9889500.1"/>
    <property type="molecule type" value="Genomic_DNA"/>
</dbReference>
<feature type="region of interest" description="Disordered" evidence="1">
    <location>
        <begin position="259"/>
        <end position="297"/>
    </location>
</feature>
<dbReference type="PANTHER" id="PTHR43662">
    <property type="match status" value="1"/>
</dbReference>
<proteinExistence type="predicted"/>
<name>A0AAD4CMZ9_ASPNN</name>
<accession>A0AAD4CMZ9</accession>
<keyword evidence="4" id="KW-1185">Reference proteome</keyword>